<name>A0ABW0M2V6_9BURK</name>
<proteinExistence type="predicted"/>
<dbReference type="NCBIfam" id="TIGR03352">
    <property type="entry name" value="VI_chp_3"/>
    <property type="match status" value="1"/>
</dbReference>
<keyword evidence="1" id="KW-0449">Lipoprotein</keyword>
<evidence type="ECO:0000313" key="2">
    <source>
        <dbReference type="Proteomes" id="UP001596045"/>
    </source>
</evidence>
<dbReference type="Pfam" id="PF12790">
    <property type="entry name" value="T6SS-SciN"/>
    <property type="match status" value="1"/>
</dbReference>
<keyword evidence="2" id="KW-1185">Reference proteome</keyword>
<dbReference type="Gene3D" id="2.60.40.4150">
    <property type="entry name" value="Type VI secretion system, lipoprotein SciN"/>
    <property type="match status" value="1"/>
</dbReference>
<accession>A0ABW0M2V6</accession>
<dbReference type="RefSeq" id="WP_378993919.1">
    <property type="nucleotide sequence ID" value="NZ_JBHSMT010000004.1"/>
</dbReference>
<organism evidence="1 2">
    <name type="scientific">Paraherbaspirillum soli</name>
    <dbReference type="NCBI Taxonomy" id="631222"/>
    <lineage>
        <taxon>Bacteria</taxon>
        <taxon>Pseudomonadati</taxon>
        <taxon>Pseudomonadota</taxon>
        <taxon>Betaproteobacteria</taxon>
        <taxon>Burkholderiales</taxon>
        <taxon>Oxalobacteraceae</taxon>
        <taxon>Paraherbaspirillum</taxon>
    </lineage>
</organism>
<comment type="caution">
    <text evidence="1">The sequence shown here is derived from an EMBL/GenBank/DDBJ whole genome shotgun (WGS) entry which is preliminary data.</text>
</comment>
<evidence type="ECO:0000313" key="1">
    <source>
        <dbReference type="EMBL" id="MFC5472459.1"/>
    </source>
</evidence>
<sequence>MFAAGLLACTAAACSTAPPIKEQTRLEFQIEVSAAVNPDQQGRPAPIMVRVIELKSPATFDSADFFSLQDDGVKVLGADALVTDEFILRPGDKQTIRRKSHPQATTIGVLAGFRDLGKSVWRATYKLPAAPDAAWYRAAIPADKAKLKIYLDQQTISITELD</sequence>
<dbReference type="EMBL" id="JBHSMT010000004">
    <property type="protein sequence ID" value="MFC5472459.1"/>
    <property type="molecule type" value="Genomic_DNA"/>
</dbReference>
<dbReference type="PANTHER" id="PTHR37625">
    <property type="entry name" value="OUTER MEMBRANE LIPOPROTEIN-RELATED"/>
    <property type="match status" value="1"/>
</dbReference>
<reference evidence="2" key="1">
    <citation type="journal article" date="2019" name="Int. J. Syst. Evol. Microbiol.">
        <title>The Global Catalogue of Microorganisms (GCM) 10K type strain sequencing project: providing services to taxonomists for standard genome sequencing and annotation.</title>
        <authorList>
            <consortium name="The Broad Institute Genomics Platform"/>
            <consortium name="The Broad Institute Genome Sequencing Center for Infectious Disease"/>
            <person name="Wu L."/>
            <person name="Ma J."/>
        </authorList>
    </citation>
    <scope>NUCLEOTIDE SEQUENCE [LARGE SCALE GENOMIC DNA]</scope>
    <source>
        <strain evidence="2">JCM 17066</strain>
    </source>
</reference>
<dbReference type="InterPro" id="IPR038706">
    <property type="entry name" value="Type_VI_SciN-like_sf"/>
</dbReference>
<dbReference type="Proteomes" id="UP001596045">
    <property type="component" value="Unassembled WGS sequence"/>
</dbReference>
<gene>
    <name evidence="1" type="primary">tssJ</name>
    <name evidence="1" type="ORF">ACFPM8_00660</name>
</gene>
<dbReference type="PANTHER" id="PTHR37625:SF4">
    <property type="entry name" value="OUTER MEMBRANE LIPOPROTEIN"/>
    <property type="match status" value="1"/>
</dbReference>
<dbReference type="InterPro" id="IPR017734">
    <property type="entry name" value="T6SS_SciN"/>
</dbReference>
<protein>
    <submittedName>
        <fullName evidence="1">Type VI secretion system lipoprotein TssJ</fullName>
    </submittedName>
</protein>